<dbReference type="Pfam" id="PF13365">
    <property type="entry name" value="Trypsin_2"/>
    <property type="match status" value="1"/>
</dbReference>
<dbReference type="SUPFAM" id="SSF50494">
    <property type="entry name" value="Trypsin-like serine proteases"/>
    <property type="match status" value="1"/>
</dbReference>
<dbReference type="Gene3D" id="2.40.10.120">
    <property type="match status" value="1"/>
</dbReference>
<dbReference type="EMBL" id="JACQMI010000005">
    <property type="protein sequence ID" value="MBI4132602.1"/>
    <property type="molecule type" value="Genomic_DNA"/>
</dbReference>
<proteinExistence type="predicted"/>
<dbReference type="Proteomes" id="UP000756703">
    <property type="component" value="Unassembled WGS sequence"/>
</dbReference>
<dbReference type="AlphaFoldDB" id="A0A932YW85"/>
<organism evidence="2 3">
    <name type="scientific">Candidatus Sungiibacteriota bacterium</name>
    <dbReference type="NCBI Taxonomy" id="2750080"/>
    <lineage>
        <taxon>Bacteria</taxon>
        <taxon>Candidatus Sungiibacteriota</taxon>
    </lineage>
</organism>
<accession>A0A932YW85</accession>
<comment type="caution">
    <text evidence="2">The sequence shown here is derived from an EMBL/GenBank/DDBJ whole genome shotgun (WGS) entry which is preliminary data.</text>
</comment>
<gene>
    <name evidence="2" type="ORF">HY473_00675</name>
</gene>
<name>A0A932YW85_9BACT</name>
<feature type="compositionally biased region" description="Pro residues" evidence="1">
    <location>
        <begin position="56"/>
        <end position="71"/>
    </location>
</feature>
<protein>
    <submittedName>
        <fullName evidence="2">Trypsin-like peptidase domain-containing protein</fullName>
    </submittedName>
</protein>
<evidence type="ECO:0000256" key="1">
    <source>
        <dbReference type="SAM" id="MobiDB-lite"/>
    </source>
</evidence>
<evidence type="ECO:0000313" key="3">
    <source>
        <dbReference type="Proteomes" id="UP000756703"/>
    </source>
</evidence>
<feature type="region of interest" description="Disordered" evidence="1">
    <location>
        <begin position="45"/>
        <end position="74"/>
    </location>
</feature>
<reference evidence="2" key="1">
    <citation type="submission" date="2020-07" db="EMBL/GenBank/DDBJ databases">
        <title>Huge and variable diversity of episymbiotic CPR bacteria and DPANN archaea in groundwater ecosystems.</title>
        <authorList>
            <person name="He C.Y."/>
            <person name="Keren R."/>
            <person name="Whittaker M."/>
            <person name="Farag I.F."/>
            <person name="Doudna J."/>
            <person name="Cate J.H.D."/>
            <person name="Banfield J.F."/>
        </authorList>
    </citation>
    <scope>NUCLEOTIDE SEQUENCE</scope>
    <source>
        <strain evidence="2">NC_groundwater_1225_Ag_S-0.1um_56_177</strain>
    </source>
</reference>
<evidence type="ECO:0000313" key="2">
    <source>
        <dbReference type="EMBL" id="MBI4132602.1"/>
    </source>
</evidence>
<dbReference type="InterPro" id="IPR009003">
    <property type="entry name" value="Peptidase_S1_PA"/>
</dbReference>
<sequence>MKIALQILVLVFAAALGAFLISSLRPLPAEPITAVEIRNIELPTAPARESQEIEPSPLPEPPPELPPPPAPLKKEPLVPLAPLPNFLSLPPPPPPQLSDEEFYRRFSGSIVQVYCTTPEELFSASGVIVNLRGLFLTNAHVAEIVEKAGANRCQARHGNPADPFAKIEIVFIPDTSVKISDTEVPQRDFAFLRIVDAISSFSAAEITEEDAGPGAIFLTLGYPSEFLKGLVSSVNSNLVFSSLQVDAFADVDGDTKTAEGYVFHGGLILQKGSSGTAIFTREGKIAGLIFATTKGDTTAERDGIALMTSYMNKILKLETGQGLAEFIAGH</sequence>